<evidence type="ECO:0000313" key="2">
    <source>
        <dbReference type="Proteomes" id="UP000051952"/>
    </source>
</evidence>
<proteinExistence type="predicted"/>
<reference evidence="2" key="1">
    <citation type="submission" date="2015-09" db="EMBL/GenBank/DDBJ databases">
        <authorList>
            <consortium name="Pathogen Informatics"/>
        </authorList>
    </citation>
    <scope>NUCLEOTIDE SEQUENCE [LARGE SCALE GENOMIC DNA]</scope>
    <source>
        <strain evidence="2">Lake Konstanz</strain>
    </source>
</reference>
<sequence>MDALIDHVPALLSVGPCSLPPGWLDAVDERPSLLDALLCLVGCPLPVNRGDLINYHADLNERALRDWYQHAADTVTRAFPQFPVDSKKWQDACVIMLYTCQSPICYMINGMLTQRGRVANQLSASLTRSAALVLLTQGRHSESCTPTIQFCRNRTTPQGSFRH</sequence>
<dbReference type="VEuPathDB" id="TriTrypDB:BSAL_75460"/>
<keyword evidence="2" id="KW-1185">Reference proteome</keyword>
<protein>
    <submittedName>
        <fullName evidence="1">Uncharacterized protein</fullName>
    </submittedName>
</protein>
<gene>
    <name evidence="1" type="ORF">BSAL_75460</name>
</gene>
<organism evidence="1 2">
    <name type="scientific">Bodo saltans</name>
    <name type="common">Flagellated protozoan</name>
    <dbReference type="NCBI Taxonomy" id="75058"/>
    <lineage>
        <taxon>Eukaryota</taxon>
        <taxon>Discoba</taxon>
        <taxon>Euglenozoa</taxon>
        <taxon>Kinetoplastea</taxon>
        <taxon>Metakinetoplastina</taxon>
        <taxon>Eubodonida</taxon>
        <taxon>Bodonidae</taxon>
        <taxon>Bodo</taxon>
    </lineage>
</organism>
<evidence type="ECO:0000313" key="1">
    <source>
        <dbReference type="EMBL" id="CUG18428.1"/>
    </source>
</evidence>
<dbReference type="AlphaFoldDB" id="A0A0S4IVF5"/>
<name>A0A0S4IVF5_BODSA</name>
<accession>A0A0S4IVF5</accession>
<dbReference type="EMBL" id="CYKH01000691">
    <property type="protein sequence ID" value="CUG18428.1"/>
    <property type="molecule type" value="Genomic_DNA"/>
</dbReference>
<dbReference type="Proteomes" id="UP000051952">
    <property type="component" value="Unassembled WGS sequence"/>
</dbReference>